<reference evidence="1 2" key="1">
    <citation type="submission" date="2019-03" db="EMBL/GenBank/DDBJ databases">
        <title>Genomic Encyclopedia of Type Strains, Phase IV (KMG-IV): sequencing the most valuable type-strain genomes for metagenomic binning, comparative biology and taxonomic classification.</title>
        <authorList>
            <person name="Goeker M."/>
        </authorList>
    </citation>
    <scope>NUCLEOTIDE SEQUENCE [LARGE SCALE GENOMIC DNA]</scope>
    <source>
        <strain evidence="1 2">DSM 28679</strain>
    </source>
</reference>
<protein>
    <submittedName>
        <fullName evidence="1">Uncharacterized protein</fullName>
    </submittedName>
</protein>
<accession>A0A4R6U3J0</accession>
<name>A0A4R6U3J0_9GAMM</name>
<evidence type="ECO:0000313" key="1">
    <source>
        <dbReference type="EMBL" id="TDQ39333.1"/>
    </source>
</evidence>
<sequence length="130" mass="13809">MKKQAQIRATGVLGLLFHAAENRRQQGSCPLHGILFADAQAFGHGLHATHLGKNVTDLHGRNSVADGLFEQLGRNVAAVCGDARQHLLVQPHVHLGRVAHQLGRAAQLGGQLLAGGQAAVQVQQLEQVDD</sequence>
<evidence type="ECO:0000313" key="2">
    <source>
        <dbReference type="Proteomes" id="UP000294575"/>
    </source>
</evidence>
<proteinExistence type="predicted"/>
<dbReference type="EMBL" id="SNYK01000002">
    <property type="protein sequence ID" value="TDQ39333.1"/>
    <property type="molecule type" value="Genomic_DNA"/>
</dbReference>
<gene>
    <name evidence="1" type="ORF">DFQ45_10221</name>
</gene>
<organism evidence="1 2">
    <name type="scientific">Thiopseudomonas denitrificans</name>
    <dbReference type="NCBI Taxonomy" id="1501432"/>
    <lineage>
        <taxon>Bacteria</taxon>
        <taxon>Pseudomonadati</taxon>
        <taxon>Pseudomonadota</taxon>
        <taxon>Gammaproteobacteria</taxon>
        <taxon>Pseudomonadales</taxon>
        <taxon>Pseudomonadaceae</taxon>
        <taxon>Thiopseudomonas</taxon>
    </lineage>
</organism>
<keyword evidence="2" id="KW-1185">Reference proteome</keyword>
<comment type="caution">
    <text evidence="1">The sequence shown here is derived from an EMBL/GenBank/DDBJ whole genome shotgun (WGS) entry which is preliminary data.</text>
</comment>
<dbReference type="AlphaFoldDB" id="A0A4R6U3J0"/>
<dbReference type="Proteomes" id="UP000294575">
    <property type="component" value="Unassembled WGS sequence"/>
</dbReference>